<organism evidence="2 3">
    <name type="scientific">Paenibacillus aurantius</name>
    <dbReference type="NCBI Taxonomy" id="2918900"/>
    <lineage>
        <taxon>Bacteria</taxon>
        <taxon>Bacillati</taxon>
        <taxon>Bacillota</taxon>
        <taxon>Bacilli</taxon>
        <taxon>Bacillales</taxon>
        <taxon>Paenibacillaceae</taxon>
        <taxon>Paenibacillus</taxon>
    </lineage>
</organism>
<dbReference type="RefSeq" id="WP_315603565.1">
    <property type="nucleotide sequence ID" value="NZ_CP130318.1"/>
</dbReference>
<dbReference type="AlphaFoldDB" id="A0AA96RDT9"/>
<feature type="compositionally biased region" description="Basic and acidic residues" evidence="1">
    <location>
        <begin position="345"/>
        <end position="354"/>
    </location>
</feature>
<dbReference type="KEGG" id="paun:MJA45_19480"/>
<feature type="compositionally biased region" description="Low complexity" evidence="1">
    <location>
        <begin position="296"/>
        <end position="317"/>
    </location>
</feature>
<feature type="compositionally biased region" description="Gly residues" evidence="1">
    <location>
        <begin position="355"/>
        <end position="365"/>
    </location>
</feature>
<keyword evidence="3" id="KW-1185">Reference proteome</keyword>
<feature type="compositionally biased region" description="Basic and acidic residues" evidence="1">
    <location>
        <begin position="319"/>
        <end position="332"/>
    </location>
</feature>
<dbReference type="EMBL" id="CP130318">
    <property type="protein sequence ID" value="WNQ09791.1"/>
    <property type="molecule type" value="Genomic_DNA"/>
</dbReference>
<gene>
    <name evidence="2" type="ORF">MJA45_19480</name>
</gene>
<name>A0AA96RDT9_9BACL</name>
<evidence type="ECO:0000313" key="3">
    <source>
        <dbReference type="Proteomes" id="UP001305702"/>
    </source>
</evidence>
<feature type="compositionally biased region" description="Low complexity" evidence="1">
    <location>
        <begin position="366"/>
        <end position="376"/>
    </location>
</feature>
<sequence>MTFFIVLVVALIVFGVVLPRTRKRNGSIYKGGSKRRPARKQVQYRAAVLPEGLGLRPGVPLKAMEQRLNQALDAEFQNKLKQRVMAKHPAIRANEYDCLFFELKRYFMLTAILKQVPMFSSRVDDVWHEMLLFTREYQSFGEAFTGSPVHHSPHSDYEPMPGERAWFDWVYTQLFVLTPYSGQIWNDFYRHPLDRARLKRISEGTPEELKDLLFNGRHVDRFEEIARTADLLVEKARIQLRERDRASFRSEAASKDRYSDGYAYLLANAMLLYSWESPSRYDKQMEELMAEEQRSRQAAASTTSSDSGGYYSSDSGSWGEDRSHKHDHHHDGGQGSQHHGNHSHQHQDGHHGGHDSGGGHSGGHDSGSSCSSSSCGSGCGGGGD</sequence>
<protein>
    <submittedName>
        <fullName evidence="2">Uncharacterized protein</fullName>
    </submittedName>
</protein>
<accession>A0AA96RDT9</accession>
<evidence type="ECO:0000313" key="2">
    <source>
        <dbReference type="EMBL" id="WNQ09791.1"/>
    </source>
</evidence>
<feature type="region of interest" description="Disordered" evidence="1">
    <location>
        <begin position="288"/>
        <end position="384"/>
    </location>
</feature>
<dbReference type="Proteomes" id="UP001305702">
    <property type="component" value="Chromosome"/>
</dbReference>
<reference evidence="2 3" key="1">
    <citation type="submission" date="2022-02" db="EMBL/GenBank/DDBJ databases">
        <title>Paenibacillus sp. MBLB1776 Whole Genome Shotgun Sequencing.</title>
        <authorList>
            <person name="Hwang C.Y."/>
            <person name="Cho E.-S."/>
            <person name="Seo M.-J."/>
        </authorList>
    </citation>
    <scope>NUCLEOTIDE SEQUENCE [LARGE SCALE GENOMIC DNA]</scope>
    <source>
        <strain evidence="2 3">MBLB1776</strain>
    </source>
</reference>
<proteinExistence type="predicted"/>
<evidence type="ECO:0000256" key="1">
    <source>
        <dbReference type="SAM" id="MobiDB-lite"/>
    </source>
</evidence>